<proteinExistence type="predicted"/>
<evidence type="ECO:0000313" key="2">
    <source>
        <dbReference type="Proteomes" id="UP000199169"/>
    </source>
</evidence>
<keyword evidence="2" id="KW-1185">Reference proteome</keyword>
<name>A0A1A8XG63_9PROT</name>
<accession>A0A1A8XG63</accession>
<gene>
    <name evidence="1" type="ORF">ACCAA_130111</name>
</gene>
<sequence>MLPADRAQDATMTLSRIVAAEALDGLAVDDPAAIRSRRDLRRVHRAMGTRTIVRRALSDWVVPRVRPLPLQVLEIGAGDGHLLLGVARRLAPTWPPVDLTLLDAQPLVDGEIVKSYAEVGWTAVATVTDVLDWATAPSDPLRKGHATARWDLIIANLFLHHFAGQQLATLLRVIAARSDRFLACEPRRAWLALAGSHLLGVIGASAVTRADAVLSVHAGFRGQELTAVWPAAGVEWQVQESSAGLFSHCFRAARVKVS</sequence>
<evidence type="ECO:0008006" key="3">
    <source>
        <dbReference type="Google" id="ProtNLM"/>
    </source>
</evidence>
<evidence type="ECO:0000313" key="1">
    <source>
        <dbReference type="EMBL" id="SBT04160.1"/>
    </source>
</evidence>
<organism evidence="1 2">
    <name type="scientific">Candidatus Accumulibacter aalborgensis</name>
    <dbReference type="NCBI Taxonomy" id="1860102"/>
    <lineage>
        <taxon>Bacteria</taxon>
        <taxon>Pseudomonadati</taxon>
        <taxon>Pseudomonadota</taxon>
        <taxon>Betaproteobacteria</taxon>
        <taxon>Candidatus Accumulibacter</taxon>
    </lineage>
</organism>
<dbReference type="Proteomes" id="UP000199169">
    <property type="component" value="Unassembled WGS sequence"/>
</dbReference>
<reference evidence="1 2" key="1">
    <citation type="submission" date="2016-06" db="EMBL/GenBank/DDBJ databases">
        <authorList>
            <person name="Kjaerup R.B."/>
            <person name="Dalgaard T.S."/>
            <person name="Juul-Madsen H.R."/>
        </authorList>
    </citation>
    <scope>NUCLEOTIDE SEQUENCE [LARGE SCALE GENOMIC DNA]</scope>
    <source>
        <strain evidence="1">3</strain>
    </source>
</reference>
<dbReference type="SUPFAM" id="SSF53335">
    <property type="entry name" value="S-adenosyl-L-methionine-dependent methyltransferases"/>
    <property type="match status" value="1"/>
</dbReference>
<dbReference type="STRING" id="1860102.ACCAA_130111"/>
<protein>
    <recommendedName>
        <fullName evidence="3">Methyltransferase domain-containing protein</fullName>
    </recommendedName>
</protein>
<dbReference type="InterPro" id="IPR029063">
    <property type="entry name" value="SAM-dependent_MTases_sf"/>
</dbReference>
<dbReference type="AlphaFoldDB" id="A0A1A8XG63"/>
<dbReference type="Gene3D" id="3.40.50.150">
    <property type="entry name" value="Vaccinia Virus protein VP39"/>
    <property type="match status" value="1"/>
</dbReference>
<dbReference type="EMBL" id="FLQX01000035">
    <property type="protein sequence ID" value="SBT04160.1"/>
    <property type="molecule type" value="Genomic_DNA"/>
</dbReference>